<organism evidence="1 2">
    <name type="scientific">candidate division WWE3 bacterium RIFCSPLOWO2_12_FULL_36_10</name>
    <dbReference type="NCBI Taxonomy" id="1802630"/>
    <lineage>
        <taxon>Bacteria</taxon>
        <taxon>Katanobacteria</taxon>
    </lineage>
</organism>
<sequence>MPKKTVRSSKRSWKNDKKANISRKKIVKLVSLILLVFLSVSLLLGYFSYKSLTVSFASASGSDSFDLINHDIFSVSVIPINDLDSSPVLTKNLSLFIYDTEAKKVLRYDIPLNYVLDIPGKFGEENINKAFALGYSQNHDVMSGVDLVNSSIKKLVGINVDRYVLTYGEFDREINEVLNGKNPLEYVSFDTIKNLGLKFKTNLSLSELSHISNFSSSLSTNDFITGPILNDDYIKDLAFDSNSAIEKKSVAILNGTDVSGIAWFGKRIAENMGIRVIASGNAFGKYDESMIIADILDSQTVGYLKRFFNINKVVLKENSEVNESVINRADITIIIGLDKANNL</sequence>
<comment type="caution">
    <text evidence="1">The sequence shown here is derived from an EMBL/GenBank/DDBJ whole genome shotgun (WGS) entry which is preliminary data.</text>
</comment>
<dbReference type="PANTHER" id="PTHR33392">
    <property type="entry name" value="POLYISOPRENYL-TEICHOIC ACID--PEPTIDOGLYCAN TEICHOIC ACID TRANSFERASE TAGU"/>
    <property type="match status" value="1"/>
</dbReference>
<reference evidence="1 2" key="1">
    <citation type="journal article" date="2016" name="Nat. Commun.">
        <title>Thousands of microbial genomes shed light on interconnected biogeochemical processes in an aquifer system.</title>
        <authorList>
            <person name="Anantharaman K."/>
            <person name="Brown C.T."/>
            <person name="Hug L.A."/>
            <person name="Sharon I."/>
            <person name="Castelle C.J."/>
            <person name="Probst A.J."/>
            <person name="Thomas B.C."/>
            <person name="Singh A."/>
            <person name="Wilkins M.J."/>
            <person name="Karaoz U."/>
            <person name="Brodie E.L."/>
            <person name="Williams K.H."/>
            <person name="Hubbard S.S."/>
            <person name="Banfield J.F."/>
        </authorList>
    </citation>
    <scope>NUCLEOTIDE SEQUENCE [LARGE SCALE GENOMIC DNA]</scope>
</reference>
<proteinExistence type="predicted"/>
<protein>
    <recommendedName>
        <fullName evidence="3">LytR/CpsA/Psr regulator C-terminal domain-containing protein</fullName>
    </recommendedName>
</protein>
<dbReference type="PANTHER" id="PTHR33392:SF6">
    <property type="entry name" value="POLYISOPRENYL-TEICHOIC ACID--PEPTIDOGLYCAN TEICHOIC ACID TRANSFERASE TAGU"/>
    <property type="match status" value="1"/>
</dbReference>
<gene>
    <name evidence="1" type="ORF">A3H26_02805</name>
</gene>
<evidence type="ECO:0000313" key="2">
    <source>
        <dbReference type="Proteomes" id="UP000177763"/>
    </source>
</evidence>
<accession>A0A1F4VGH2</accession>
<name>A0A1F4VGH2_UNCKA</name>
<dbReference type="Proteomes" id="UP000177763">
    <property type="component" value="Unassembled WGS sequence"/>
</dbReference>
<dbReference type="AlphaFoldDB" id="A0A1F4VGH2"/>
<dbReference type="InterPro" id="IPR050922">
    <property type="entry name" value="LytR/CpsA/Psr_CW_biosynth"/>
</dbReference>
<evidence type="ECO:0008006" key="3">
    <source>
        <dbReference type="Google" id="ProtNLM"/>
    </source>
</evidence>
<dbReference type="Gene3D" id="3.30.420.590">
    <property type="match status" value="1"/>
</dbReference>
<dbReference type="EMBL" id="MEVN01000044">
    <property type="protein sequence ID" value="OGC56215.1"/>
    <property type="molecule type" value="Genomic_DNA"/>
</dbReference>
<dbReference type="STRING" id="1802630.A3H26_02805"/>
<evidence type="ECO:0000313" key="1">
    <source>
        <dbReference type="EMBL" id="OGC56215.1"/>
    </source>
</evidence>